<dbReference type="PANTHER" id="PTHR33303">
    <property type="entry name" value="CYTOPLASMIC PROTEIN-RELATED"/>
    <property type="match status" value="1"/>
</dbReference>
<dbReference type="InterPro" id="IPR036291">
    <property type="entry name" value="NAD(P)-bd_dom_sf"/>
</dbReference>
<gene>
    <name evidence="2" type="ORF">DWB85_17325</name>
</gene>
<name>A0A3L7DX23_9GAMM</name>
<dbReference type="Proteomes" id="UP000265509">
    <property type="component" value="Unassembled WGS sequence"/>
</dbReference>
<evidence type="ECO:0000259" key="1">
    <source>
        <dbReference type="SMART" id="SM00881"/>
    </source>
</evidence>
<dbReference type="PANTHER" id="PTHR33303:SF2">
    <property type="entry name" value="COA-BINDING DOMAIN-CONTAINING PROTEIN"/>
    <property type="match status" value="1"/>
</dbReference>
<sequence>MRAILRDARIIAVIGASDKTSRASYEVMEFLQHKGFRCLPVSPRLAGSQLLGETVYASLADIPDPVDMVDMFINSEAVGAIVDEAIAVGAKAIWMQLGVVDEAAAERARAAGLNVVMDRCPRQQWAGLGLDDAAGADNVGSGS</sequence>
<evidence type="ECO:0000313" key="2">
    <source>
        <dbReference type="EMBL" id="RLQ20511.1"/>
    </source>
</evidence>
<dbReference type="Gene3D" id="3.40.50.720">
    <property type="entry name" value="NAD(P)-binding Rossmann-like Domain"/>
    <property type="match status" value="1"/>
</dbReference>
<comment type="caution">
    <text evidence="2">The sequence shown here is derived from an EMBL/GenBank/DDBJ whole genome shotgun (WGS) entry which is preliminary data.</text>
</comment>
<accession>A0A3L7DX23</accession>
<keyword evidence="3" id="KW-1185">Reference proteome</keyword>
<dbReference type="InterPro" id="IPR003781">
    <property type="entry name" value="CoA-bd"/>
</dbReference>
<dbReference type="SMART" id="SM00881">
    <property type="entry name" value="CoA_binding"/>
    <property type="match status" value="1"/>
</dbReference>
<dbReference type="Pfam" id="PF13380">
    <property type="entry name" value="CoA_binding_2"/>
    <property type="match status" value="1"/>
</dbReference>
<protein>
    <submittedName>
        <fullName evidence="2">CoA-binding protein</fullName>
    </submittedName>
</protein>
<reference evidence="2 3" key="1">
    <citation type="submission" date="2018-07" db="EMBL/GenBank/DDBJ databases">
        <title>Halioglobus sp. genome submission.</title>
        <authorList>
            <person name="Ye M.-Q."/>
            <person name="Du Z.-J."/>
        </authorList>
    </citation>
    <scope>NUCLEOTIDE SEQUENCE [LARGE SCALE GENOMIC DNA]</scope>
    <source>
        <strain evidence="2 3">U0301</strain>
    </source>
</reference>
<feature type="domain" description="CoA-binding" evidence="1">
    <location>
        <begin position="5"/>
        <end position="99"/>
    </location>
</feature>
<dbReference type="OrthoDB" id="9807426at2"/>
<dbReference type="RefSeq" id="WP_117957053.1">
    <property type="nucleotide sequence ID" value="NZ_QRAN01000025.1"/>
</dbReference>
<dbReference type="SUPFAM" id="SSF51735">
    <property type="entry name" value="NAD(P)-binding Rossmann-fold domains"/>
    <property type="match status" value="1"/>
</dbReference>
<proteinExistence type="predicted"/>
<dbReference type="EMBL" id="QRAN01000025">
    <property type="protein sequence ID" value="RLQ20511.1"/>
    <property type="molecule type" value="Genomic_DNA"/>
</dbReference>
<dbReference type="AlphaFoldDB" id="A0A3L7DX23"/>
<evidence type="ECO:0000313" key="3">
    <source>
        <dbReference type="Proteomes" id="UP000265509"/>
    </source>
</evidence>
<organism evidence="2 3">
    <name type="scientific">Seongchinamella sediminis</name>
    <dbReference type="NCBI Taxonomy" id="2283635"/>
    <lineage>
        <taxon>Bacteria</taxon>
        <taxon>Pseudomonadati</taxon>
        <taxon>Pseudomonadota</taxon>
        <taxon>Gammaproteobacteria</taxon>
        <taxon>Cellvibrionales</taxon>
        <taxon>Halieaceae</taxon>
        <taxon>Seongchinamella</taxon>
    </lineage>
</organism>